<evidence type="ECO:0000256" key="2">
    <source>
        <dbReference type="ARBA" id="ARBA00023125"/>
    </source>
</evidence>
<protein>
    <submittedName>
        <fullName evidence="5">MarR family transcriptional regulator</fullName>
    </submittedName>
</protein>
<dbReference type="InterPro" id="IPR036390">
    <property type="entry name" value="WH_DNA-bd_sf"/>
</dbReference>
<dbReference type="EMBL" id="DVNG01000058">
    <property type="protein sequence ID" value="HIU50193.1"/>
    <property type="molecule type" value="Genomic_DNA"/>
</dbReference>
<dbReference type="AlphaFoldDB" id="A0A9D1LY70"/>
<feature type="domain" description="HTH marR-type" evidence="4">
    <location>
        <begin position="4"/>
        <end position="141"/>
    </location>
</feature>
<evidence type="ECO:0000256" key="3">
    <source>
        <dbReference type="ARBA" id="ARBA00023163"/>
    </source>
</evidence>
<reference evidence="5" key="1">
    <citation type="submission" date="2020-10" db="EMBL/GenBank/DDBJ databases">
        <authorList>
            <person name="Gilroy R."/>
        </authorList>
    </citation>
    <scope>NUCLEOTIDE SEQUENCE</scope>
    <source>
        <strain evidence="5">ChiGjej1B1-1684</strain>
    </source>
</reference>
<evidence type="ECO:0000313" key="5">
    <source>
        <dbReference type="EMBL" id="HIU50193.1"/>
    </source>
</evidence>
<dbReference type="Pfam" id="PF01047">
    <property type="entry name" value="MarR"/>
    <property type="match status" value="1"/>
</dbReference>
<keyword evidence="2" id="KW-0238">DNA-binding</keyword>
<reference evidence="5" key="2">
    <citation type="journal article" date="2021" name="PeerJ">
        <title>Extensive microbial diversity within the chicken gut microbiome revealed by metagenomics and culture.</title>
        <authorList>
            <person name="Gilroy R."/>
            <person name="Ravi A."/>
            <person name="Getino M."/>
            <person name="Pursley I."/>
            <person name="Horton D.L."/>
            <person name="Alikhan N.F."/>
            <person name="Baker D."/>
            <person name="Gharbi K."/>
            <person name="Hall N."/>
            <person name="Watson M."/>
            <person name="Adriaenssens E.M."/>
            <person name="Foster-Nyarko E."/>
            <person name="Jarju S."/>
            <person name="Secka A."/>
            <person name="Antonio M."/>
            <person name="Oren A."/>
            <person name="Chaudhuri R.R."/>
            <person name="La Ragione R."/>
            <person name="Hildebrand F."/>
            <person name="Pallen M.J."/>
        </authorList>
    </citation>
    <scope>NUCLEOTIDE SEQUENCE</scope>
    <source>
        <strain evidence="5">ChiGjej1B1-1684</strain>
    </source>
</reference>
<keyword evidence="3" id="KW-0804">Transcription</keyword>
<gene>
    <name evidence="5" type="ORF">IAD22_04185</name>
</gene>
<evidence type="ECO:0000256" key="1">
    <source>
        <dbReference type="ARBA" id="ARBA00023015"/>
    </source>
</evidence>
<dbReference type="Gene3D" id="1.10.10.10">
    <property type="entry name" value="Winged helix-like DNA-binding domain superfamily/Winged helix DNA-binding domain"/>
    <property type="match status" value="1"/>
</dbReference>
<dbReference type="InterPro" id="IPR036388">
    <property type="entry name" value="WH-like_DNA-bd_sf"/>
</dbReference>
<dbReference type="PANTHER" id="PTHR42756:SF1">
    <property type="entry name" value="TRANSCRIPTIONAL REPRESSOR OF EMRAB OPERON"/>
    <property type="match status" value="1"/>
</dbReference>
<dbReference type="PRINTS" id="PR00598">
    <property type="entry name" value="HTHMARR"/>
</dbReference>
<organism evidence="5 6">
    <name type="scientific">Candidatus Limousia pullorum</name>
    <dbReference type="NCBI Taxonomy" id="2840860"/>
    <lineage>
        <taxon>Bacteria</taxon>
        <taxon>Bacillati</taxon>
        <taxon>Bacillota</taxon>
        <taxon>Clostridia</taxon>
        <taxon>Eubacteriales</taxon>
        <taxon>Oscillospiraceae</taxon>
        <taxon>Oscillospiraceae incertae sedis</taxon>
        <taxon>Candidatus Limousia</taxon>
    </lineage>
</organism>
<dbReference type="GO" id="GO:0003677">
    <property type="term" value="F:DNA binding"/>
    <property type="evidence" value="ECO:0007669"/>
    <property type="project" value="UniProtKB-KW"/>
</dbReference>
<comment type="caution">
    <text evidence="5">The sequence shown here is derived from an EMBL/GenBank/DDBJ whole genome shotgun (WGS) entry which is preliminary data.</text>
</comment>
<sequence length="147" mass="17032">MDEKMPLGLMFAIIDRAFKKKVDKKIQDMELTPVQFRVLGEISHLESKGVEEINQRDLEKVEKITHPAMTGIIQRLESKGFIICTPSPRDKRYKKISCTDKTTDIHKMIDIMDEQLLAELCQGLSQEEIDTYVRITKHIISNINFEP</sequence>
<accession>A0A9D1LY70</accession>
<evidence type="ECO:0000313" key="6">
    <source>
        <dbReference type="Proteomes" id="UP000824118"/>
    </source>
</evidence>
<dbReference type="InterPro" id="IPR000835">
    <property type="entry name" value="HTH_MarR-typ"/>
</dbReference>
<dbReference type="GO" id="GO:0003700">
    <property type="term" value="F:DNA-binding transcription factor activity"/>
    <property type="evidence" value="ECO:0007669"/>
    <property type="project" value="InterPro"/>
</dbReference>
<dbReference type="SUPFAM" id="SSF46785">
    <property type="entry name" value="Winged helix' DNA-binding domain"/>
    <property type="match status" value="1"/>
</dbReference>
<dbReference type="SMART" id="SM00347">
    <property type="entry name" value="HTH_MARR"/>
    <property type="match status" value="1"/>
</dbReference>
<evidence type="ECO:0000259" key="4">
    <source>
        <dbReference type="PROSITE" id="PS50995"/>
    </source>
</evidence>
<name>A0A9D1LY70_9FIRM</name>
<proteinExistence type="predicted"/>
<dbReference type="PANTHER" id="PTHR42756">
    <property type="entry name" value="TRANSCRIPTIONAL REGULATOR, MARR"/>
    <property type="match status" value="1"/>
</dbReference>
<dbReference type="Proteomes" id="UP000824118">
    <property type="component" value="Unassembled WGS sequence"/>
</dbReference>
<keyword evidence="1" id="KW-0805">Transcription regulation</keyword>
<dbReference type="PROSITE" id="PS50995">
    <property type="entry name" value="HTH_MARR_2"/>
    <property type="match status" value="1"/>
</dbReference>